<name>A0A1B0BLI2_9MUSC</name>
<reference evidence="1" key="2">
    <citation type="submission" date="2020-05" db="UniProtKB">
        <authorList>
            <consortium name="EnsemblMetazoa"/>
        </authorList>
    </citation>
    <scope>IDENTIFICATION</scope>
    <source>
        <strain evidence="1">IAEA</strain>
    </source>
</reference>
<dbReference type="AlphaFoldDB" id="A0A1B0BLI2"/>
<accession>A0A1B0BLI2</accession>
<proteinExistence type="predicted"/>
<keyword evidence="2" id="KW-1185">Reference proteome</keyword>
<dbReference type="EMBL" id="JXJN01016365">
    <property type="status" value="NOT_ANNOTATED_CDS"/>
    <property type="molecule type" value="Genomic_DNA"/>
</dbReference>
<dbReference type="VEuPathDB" id="VectorBase:GPPI033871"/>
<dbReference type="EMBL" id="JXJN01016364">
    <property type="status" value="NOT_ANNOTATED_CDS"/>
    <property type="molecule type" value="Genomic_DNA"/>
</dbReference>
<protein>
    <submittedName>
        <fullName evidence="1">Uncharacterized protein</fullName>
    </submittedName>
</protein>
<organism evidence="1 2">
    <name type="scientific">Glossina palpalis gambiensis</name>
    <dbReference type="NCBI Taxonomy" id="67801"/>
    <lineage>
        <taxon>Eukaryota</taxon>
        <taxon>Metazoa</taxon>
        <taxon>Ecdysozoa</taxon>
        <taxon>Arthropoda</taxon>
        <taxon>Hexapoda</taxon>
        <taxon>Insecta</taxon>
        <taxon>Pterygota</taxon>
        <taxon>Neoptera</taxon>
        <taxon>Endopterygota</taxon>
        <taxon>Diptera</taxon>
        <taxon>Brachycera</taxon>
        <taxon>Muscomorpha</taxon>
        <taxon>Hippoboscoidea</taxon>
        <taxon>Glossinidae</taxon>
        <taxon>Glossina</taxon>
    </lineage>
</organism>
<evidence type="ECO:0000313" key="2">
    <source>
        <dbReference type="Proteomes" id="UP000092460"/>
    </source>
</evidence>
<dbReference type="EnsemblMetazoa" id="GPPI033871-RA">
    <property type="protein sequence ID" value="GPPI033871-PA"/>
    <property type="gene ID" value="GPPI033871"/>
</dbReference>
<reference evidence="2" key="1">
    <citation type="submission" date="2015-01" db="EMBL/GenBank/DDBJ databases">
        <authorList>
            <person name="Aksoy S."/>
            <person name="Warren W."/>
            <person name="Wilson R.K."/>
        </authorList>
    </citation>
    <scope>NUCLEOTIDE SEQUENCE [LARGE SCALE GENOMIC DNA]</scope>
    <source>
        <strain evidence="2">IAEA</strain>
    </source>
</reference>
<sequence>VVYEKDSFRQEYNLVFGCRIRYRACRRYDVRHLSWKTQPSLRKYAGAAISTANEFMKDLCLRIRLSLSTNSRRVGLSPHRKMHFPSRAVE</sequence>
<evidence type="ECO:0000313" key="1">
    <source>
        <dbReference type="EnsemblMetazoa" id="GPPI033871-PA"/>
    </source>
</evidence>
<dbReference type="Proteomes" id="UP000092460">
    <property type="component" value="Unassembled WGS sequence"/>
</dbReference>